<name>A0ABU1Z0G2_9MICC</name>
<dbReference type="Proteomes" id="UP001180715">
    <property type="component" value="Unassembled WGS sequence"/>
</dbReference>
<feature type="compositionally biased region" description="Polar residues" evidence="1">
    <location>
        <begin position="1"/>
        <end position="20"/>
    </location>
</feature>
<comment type="caution">
    <text evidence="2">The sequence shown here is derived from an EMBL/GenBank/DDBJ whole genome shotgun (WGS) entry which is preliminary data.</text>
</comment>
<evidence type="ECO:0000256" key="1">
    <source>
        <dbReference type="SAM" id="MobiDB-lite"/>
    </source>
</evidence>
<evidence type="ECO:0000313" key="3">
    <source>
        <dbReference type="Proteomes" id="UP001180715"/>
    </source>
</evidence>
<sequence length="125" mass="13378">MPPSSSTSGGPQDGPSSSRLPSMRGPKNDPSLRHPGPPAVGRGTIDGLILQVKKGSDRDEVDKKVARALEKFDVAAKPGLTMFDGSFVYSLEPGFKETRLDEVSEALEKLPEVTSVEPDSQARMQ</sequence>
<proteinExistence type="predicted"/>
<accession>A0ABU1Z0G2</accession>
<gene>
    <name evidence="2" type="ORF">J2S67_001367</name>
</gene>
<feature type="region of interest" description="Disordered" evidence="1">
    <location>
        <begin position="1"/>
        <end position="45"/>
    </location>
</feature>
<dbReference type="EMBL" id="JAVDXX010000001">
    <property type="protein sequence ID" value="MDR7294099.1"/>
    <property type="molecule type" value="Genomic_DNA"/>
</dbReference>
<evidence type="ECO:0000313" key="2">
    <source>
        <dbReference type="EMBL" id="MDR7294099.1"/>
    </source>
</evidence>
<organism evidence="2 3">
    <name type="scientific">Pseudoglutamicibacter albus</name>
    <dbReference type="NCBI Taxonomy" id="98671"/>
    <lineage>
        <taxon>Bacteria</taxon>
        <taxon>Bacillati</taxon>
        <taxon>Actinomycetota</taxon>
        <taxon>Actinomycetes</taxon>
        <taxon>Micrococcales</taxon>
        <taxon>Micrococcaceae</taxon>
        <taxon>Pseudoglutamicibacter</taxon>
    </lineage>
</organism>
<reference evidence="2" key="1">
    <citation type="submission" date="2023-07" db="EMBL/GenBank/DDBJ databases">
        <title>Sequencing the genomes of 1000 actinobacteria strains.</title>
        <authorList>
            <person name="Klenk H.-P."/>
        </authorList>
    </citation>
    <scope>NUCLEOTIDE SEQUENCE</scope>
    <source>
        <strain evidence="2">DSM 13068</strain>
    </source>
</reference>
<keyword evidence="3" id="KW-1185">Reference proteome</keyword>
<protein>
    <submittedName>
        <fullName evidence="2">Uncharacterized protein</fullName>
    </submittedName>
</protein>
<dbReference type="RefSeq" id="WP_141739754.1">
    <property type="nucleotide sequence ID" value="NZ_JAVDXX010000001.1"/>
</dbReference>